<protein>
    <submittedName>
        <fullName evidence="2">Uncharacterized protein</fullName>
    </submittedName>
</protein>
<evidence type="ECO:0000256" key="1">
    <source>
        <dbReference type="SAM" id="MobiDB-lite"/>
    </source>
</evidence>
<dbReference type="EMBL" id="VSRR010034256">
    <property type="protein sequence ID" value="MPC72164.1"/>
    <property type="molecule type" value="Genomic_DNA"/>
</dbReference>
<feature type="compositionally biased region" description="Polar residues" evidence="1">
    <location>
        <begin position="10"/>
        <end position="27"/>
    </location>
</feature>
<accession>A0A5B7HUQ7</accession>
<name>A0A5B7HUQ7_PORTR</name>
<gene>
    <name evidence="2" type="ORF">E2C01_066458</name>
</gene>
<feature type="region of interest" description="Disordered" evidence="1">
    <location>
        <begin position="9"/>
        <end position="38"/>
    </location>
</feature>
<dbReference type="Proteomes" id="UP000324222">
    <property type="component" value="Unassembled WGS sequence"/>
</dbReference>
<comment type="caution">
    <text evidence="2">The sequence shown here is derived from an EMBL/GenBank/DDBJ whole genome shotgun (WGS) entry which is preliminary data.</text>
</comment>
<proteinExistence type="predicted"/>
<evidence type="ECO:0000313" key="2">
    <source>
        <dbReference type="EMBL" id="MPC72164.1"/>
    </source>
</evidence>
<organism evidence="2 3">
    <name type="scientific">Portunus trituberculatus</name>
    <name type="common">Swimming crab</name>
    <name type="synonym">Neptunus trituberculatus</name>
    <dbReference type="NCBI Taxonomy" id="210409"/>
    <lineage>
        <taxon>Eukaryota</taxon>
        <taxon>Metazoa</taxon>
        <taxon>Ecdysozoa</taxon>
        <taxon>Arthropoda</taxon>
        <taxon>Crustacea</taxon>
        <taxon>Multicrustacea</taxon>
        <taxon>Malacostraca</taxon>
        <taxon>Eumalacostraca</taxon>
        <taxon>Eucarida</taxon>
        <taxon>Decapoda</taxon>
        <taxon>Pleocyemata</taxon>
        <taxon>Brachyura</taxon>
        <taxon>Eubrachyura</taxon>
        <taxon>Portunoidea</taxon>
        <taxon>Portunidae</taxon>
        <taxon>Portuninae</taxon>
        <taxon>Portunus</taxon>
    </lineage>
</organism>
<keyword evidence="3" id="KW-1185">Reference proteome</keyword>
<reference evidence="2 3" key="1">
    <citation type="submission" date="2019-05" db="EMBL/GenBank/DDBJ databases">
        <title>Another draft genome of Portunus trituberculatus and its Hox gene families provides insights of decapod evolution.</title>
        <authorList>
            <person name="Jeong J.-H."/>
            <person name="Song I."/>
            <person name="Kim S."/>
            <person name="Choi T."/>
            <person name="Kim D."/>
            <person name="Ryu S."/>
            <person name="Kim W."/>
        </authorList>
    </citation>
    <scope>NUCLEOTIDE SEQUENCE [LARGE SCALE GENOMIC DNA]</scope>
    <source>
        <tissue evidence="2">Muscle</tissue>
    </source>
</reference>
<sequence length="80" mass="9405">MYSTCIEALNTLNPRPSPVTSRTSLQGQDRLPHHHHHHHHHHHRCGIFFLTFTGRISQYILRLIRDKALIKKKKKGVKLN</sequence>
<dbReference type="AlphaFoldDB" id="A0A5B7HUQ7"/>
<evidence type="ECO:0000313" key="3">
    <source>
        <dbReference type="Proteomes" id="UP000324222"/>
    </source>
</evidence>